<keyword evidence="3 5" id="KW-1133">Transmembrane helix</keyword>
<dbReference type="RefSeq" id="WP_377407636.1">
    <property type="nucleotide sequence ID" value="NZ_JBHSCY010000001.1"/>
</dbReference>
<evidence type="ECO:0000256" key="4">
    <source>
        <dbReference type="ARBA" id="ARBA00023136"/>
    </source>
</evidence>
<keyword evidence="8" id="KW-1185">Reference proteome</keyword>
<gene>
    <name evidence="7" type="ORF">ACFOWD_01875</name>
</gene>
<accession>A0ABV8R5A7</accession>
<evidence type="ECO:0000256" key="5">
    <source>
        <dbReference type="SAM" id="Phobius"/>
    </source>
</evidence>
<protein>
    <submittedName>
        <fullName evidence="7">Type IV pili methyl-accepting chemotaxis transducer N-terminal domain-containing protein</fullName>
    </submittedName>
</protein>
<evidence type="ECO:0000313" key="7">
    <source>
        <dbReference type="EMBL" id="MFC4267639.1"/>
    </source>
</evidence>
<feature type="transmembrane region" description="Helical" evidence="5">
    <location>
        <begin position="5"/>
        <end position="24"/>
    </location>
</feature>
<reference evidence="8" key="1">
    <citation type="journal article" date="2019" name="Int. J. Syst. Evol. Microbiol.">
        <title>The Global Catalogue of Microorganisms (GCM) 10K type strain sequencing project: providing services to taxonomists for standard genome sequencing and annotation.</title>
        <authorList>
            <consortium name="The Broad Institute Genomics Platform"/>
            <consortium name="The Broad Institute Genome Sequencing Center for Infectious Disease"/>
            <person name="Wu L."/>
            <person name="Ma J."/>
        </authorList>
    </citation>
    <scope>NUCLEOTIDE SEQUENCE [LARGE SCALE GENOMIC DNA]</scope>
    <source>
        <strain evidence="8">CECT 8655</strain>
    </source>
</reference>
<dbReference type="InterPro" id="IPR029095">
    <property type="entry name" value="NarX-like_N"/>
</dbReference>
<proteinExistence type="predicted"/>
<evidence type="ECO:0000256" key="2">
    <source>
        <dbReference type="ARBA" id="ARBA00022692"/>
    </source>
</evidence>
<evidence type="ECO:0000256" key="3">
    <source>
        <dbReference type="ARBA" id="ARBA00022989"/>
    </source>
</evidence>
<feature type="domain" description="NarX-like N-terminal" evidence="6">
    <location>
        <begin position="31"/>
        <end position="91"/>
    </location>
</feature>
<sequence>MKKRLYFTIIVLTLLVFIDKYYIYNDLEIIKKDIEVINLAGSQRMRSQKIIKLVLYYEINKPAPFINIIFLENSINEFIISHNQLKQFHIKRYKSENLEFLYKKIEPFYNNIVNSAKTLIDDKDNIKKVNNFVKMIKLNENDYLNLMDKIVMEYEAIGQQRIAKIESRENILNTMVVLIFLNIFFMSGFEILKKKKKKKANLA</sequence>
<dbReference type="Pfam" id="PF13675">
    <property type="entry name" value="PilJ"/>
    <property type="match status" value="1"/>
</dbReference>
<comment type="subcellular location">
    <subcellularLocation>
        <location evidence="1">Membrane</location>
        <topology evidence="1">Multi-pass membrane protein</topology>
    </subcellularLocation>
</comment>
<feature type="transmembrane region" description="Helical" evidence="5">
    <location>
        <begin position="171"/>
        <end position="192"/>
    </location>
</feature>
<keyword evidence="2 5" id="KW-0812">Transmembrane</keyword>
<keyword evidence="4 5" id="KW-0472">Membrane</keyword>
<evidence type="ECO:0000256" key="1">
    <source>
        <dbReference type="ARBA" id="ARBA00004141"/>
    </source>
</evidence>
<evidence type="ECO:0000259" key="6">
    <source>
        <dbReference type="Pfam" id="PF13675"/>
    </source>
</evidence>
<comment type="caution">
    <text evidence="7">The sequence shown here is derived from an EMBL/GenBank/DDBJ whole genome shotgun (WGS) entry which is preliminary data.</text>
</comment>
<dbReference type="EMBL" id="JBHSCY010000001">
    <property type="protein sequence ID" value="MFC4267639.1"/>
    <property type="molecule type" value="Genomic_DNA"/>
</dbReference>
<organism evidence="7 8">
    <name type="scientific">Polaribacter marinivivus</name>
    <dbReference type="NCBI Taxonomy" id="1524260"/>
    <lineage>
        <taxon>Bacteria</taxon>
        <taxon>Pseudomonadati</taxon>
        <taxon>Bacteroidota</taxon>
        <taxon>Flavobacteriia</taxon>
        <taxon>Flavobacteriales</taxon>
        <taxon>Flavobacteriaceae</taxon>
    </lineage>
</organism>
<evidence type="ECO:0000313" key="8">
    <source>
        <dbReference type="Proteomes" id="UP001595826"/>
    </source>
</evidence>
<dbReference type="Proteomes" id="UP001595826">
    <property type="component" value="Unassembled WGS sequence"/>
</dbReference>
<name>A0ABV8R5A7_9FLAO</name>